<dbReference type="KEGG" id="tet:TTHERM_00421080"/>
<organism evidence="1 2">
    <name type="scientific">Tetrahymena thermophila (strain SB210)</name>
    <dbReference type="NCBI Taxonomy" id="312017"/>
    <lineage>
        <taxon>Eukaryota</taxon>
        <taxon>Sar</taxon>
        <taxon>Alveolata</taxon>
        <taxon>Ciliophora</taxon>
        <taxon>Intramacronucleata</taxon>
        <taxon>Oligohymenophorea</taxon>
        <taxon>Hymenostomatida</taxon>
        <taxon>Tetrahymenina</taxon>
        <taxon>Tetrahymenidae</taxon>
        <taxon>Tetrahymena</taxon>
    </lineage>
</organism>
<dbReference type="InParanoid" id="I7M091"/>
<dbReference type="GeneID" id="7831503"/>
<keyword evidence="2" id="KW-1185">Reference proteome</keyword>
<proteinExistence type="predicted"/>
<evidence type="ECO:0000313" key="1">
    <source>
        <dbReference type="EMBL" id="EAR85699.2"/>
    </source>
</evidence>
<gene>
    <name evidence="1" type="ORF">TTHERM_00421080</name>
</gene>
<sequence length="826" mass="97081">MRRENLSYIGSIFSDEQAVNQQFPILEKGRDLLQTAIQWKISKDYQSLIQINFIFKVIDIEIQEFKDNKTQTEQYCACSQMTQRFLQQFNTFKSQLLIDENTKCVDKISVNIKKEENPSLEIHIPCINKFLVSIDGLLLSLTNLKFDIEADYQWSDFNFQEILVQAQSLEINDIYSYFPLSNYKYPMLKRILINPEPSQQNISKQLAQGKDDLVFQQKLQESFSEFLSCINLKQINFILIDGCQYPELIKTLLNTLFNTDKSNIKRLEFDLNIDSQQFHVIFSLSNLHKIYPSCQISVNYIIDFSPLLNSKKTIYEPLDKQSQDKQNNQQDRTDINQIQSVSDFPYLFKEIYKNFENICIKLVFKNLKSLDQLELFDRIKSNHEHILDYQNQNLNKLFSNMKVNNKINQNNKIFAQLTSLIHKKITEMHQQEDSIDLASTIDQNYVKEQSGSKIGSLMKNLGPPLLSLFGVTQPAIVISTITHFMINKQRNLAQKNQENSQKEEFFQQLFPSEPLSLFKTKQNFRCQTNDSNNNQNALQSKQIVQQQTNQTNQILSKYFLPYQTNEIITLELILENTVFGSNYIELFDFISKCNNLKKFTLLNFCLQDNFGSQQNISQQVSQRQKTDTQQAMHVYSSVFSLQPRKSVEKVISEFVQSLRKISLVTFKFSTNSFFSQQIAFRFLQTQENIVHFYLKDFSSNVSISSLQNIQSNNNILSQDFSEEKQLLQEQIFNSFYQTITLNKYLLSYHFKNGDANCILQNKGFQQIINFYFLLKKIVIYQIYASKQLLHSEIIKRKEIFNRLIIKFYLNIQSQLNQKILQIYNTF</sequence>
<reference evidence="2" key="1">
    <citation type="journal article" date="2006" name="PLoS Biol.">
        <title>Macronuclear genome sequence of the ciliate Tetrahymena thermophila, a model eukaryote.</title>
        <authorList>
            <person name="Eisen J.A."/>
            <person name="Coyne R.S."/>
            <person name="Wu M."/>
            <person name="Wu D."/>
            <person name="Thiagarajan M."/>
            <person name="Wortman J.R."/>
            <person name="Badger J.H."/>
            <person name="Ren Q."/>
            <person name="Amedeo P."/>
            <person name="Jones K.M."/>
            <person name="Tallon L.J."/>
            <person name="Delcher A.L."/>
            <person name="Salzberg S.L."/>
            <person name="Silva J.C."/>
            <person name="Haas B.J."/>
            <person name="Majoros W.H."/>
            <person name="Farzad M."/>
            <person name="Carlton J.M."/>
            <person name="Smith R.K. Jr."/>
            <person name="Garg J."/>
            <person name="Pearlman R.E."/>
            <person name="Karrer K.M."/>
            <person name="Sun L."/>
            <person name="Manning G."/>
            <person name="Elde N.C."/>
            <person name="Turkewitz A.P."/>
            <person name="Asai D.J."/>
            <person name="Wilkes D.E."/>
            <person name="Wang Y."/>
            <person name="Cai H."/>
            <person name="Collins K."/>
            <person name="Stewart B.A."/>
            <person name="Lee S.R."/>
            <person name="Wilamowska K."/>
            <person name="Weinberg Z."/>
            <person name="Ruzzo W.L."/>
            <person name="Wloga D."/>
            <person name="Gaertig J."/>
            <person name="Frankel J."/>
            <person name="Tsao C.-C."/>
            <person name="Gorovsky M.A."/>
            <person name="Keeling P.J."/>
            <person name="Waller R.F."/>
            <person name="Patron N.J."/>
            <person name="Cherry J.M."/>
            <person name="Stover N.A."/>
            <person name="Krieger C.J."/>
            <person name="del Toro C."/>
            <person name="Ryder H.F."/>
            <person name="Williamson S.C."/>
            <person name="Barbeau R.A."/>
            <person name="Hamilton E.P."/>
            <person name="Orias E."/>
        </authorList>
    </citation>
    <scope>NUCLEOTIDE SEQUENCE [LARGE SCALE GENOMIC DNA]</scope>
    <source>
        <strain evidence="2">SB210</strain>
    </source>
</reference>
<protein>
    <submittedName>
        <fullName evidence="1">Uncharacterized protein</fullName>
    </submittedName>
</protein>
<dbReference type="EMBL" id="GG662536">
    <property type="protein sequence ID" value="EAR85699.2"/>
    <property type="molecule type" value="Genomic_DNA"/>
</dbReference>
<name>I7M091_TETTS</name>
<dbReference type="AlphaFoldDB" id="I7M091"/>
<evidence type="ECO:0000313" key="2">
    <source>
        <dbReference type="Proteomes" id="UP000009168"/>
    </source>
</evidence>
<dbReference type="Proteomes" id="UP000009168">
    <property type="component" value="Unassembled WGS sequence"/>
</dbReference>
<accession>I7M091</accession>
<dbReference type="RefSeq" id="XP_001033362.2">
    <property type="nucleotide sequence ID" value="XM_001033362.2"/>
</dbReference>